<gene>
    <name evidence="9" type="ORF">ABGN05_13885</name>
</gene>
<dbReference type="PROSITE" id="PS50109">
    <property type="entry name" value="HIS_KIN"/>
    <property type="match status" value="1"/>
</dbReference>
<keyword evidence="3 4" id="KW-0597">Phosphoprotein</keyword>
<dbReference type="SUPFAM" id="SSF55785">
    <property type="entry name" value="PYP-like sensor domain (PAS domain)"/>
    <property type="match status" value="1"/>
</dbReference>
<comment type="caution">
    <text evidence="9">The sequence shown here is derived from an EMBL/GenBank/DDBJ whole genome shotgun (WGS) entry which is preliminary data.</text>
</comment>
<dbReference type="SMART" id="SM00387">
    <property type="entry name" value="HATPase_c"/>
    <property type="match status" value="1"/>
</dbReference>
<dbReference type="InterPro" id="IPR035965">
    <property type="entry name" value="PAS-like_dom_sf"/>
</dbReference>
<dbReference type="PANTHER" id="PTHR43065">
    <property type="entry name" value="SENSOR HISTIDINE KINASE"/>
    <property type="match status" value="1"/>
</dbReference>
<dbReference type="PROSITE" id="PS50110">
    <property type="entry name" value="RESPONSE_REGULATORY"/>
    <property type="match status" value="2"/>
</dbReference>
<feature type="domain" description="PAC" evidence="8">
    <location>
        <begin position="259"/>
        <end position="311"/>
    </location>
</feature>
<dbReference type="PANTHER" id="PTHR43065:SF42">
    <property type="entry name" value="TWO-COMPONENT SENSOR PPRA"/>
    <property type="match status" value="1"/>
</dbReference>
<dbReference type="InterPro" id="IPR003661">
    <property type="entry name" value="HisK_dim/P_dom"/>
</dbReference>
<dbReference type="EC" id="2.7.13.3" evidence="2"/>
<dbReference type="Gene3D" id="3.30.565.10">
    <property type="entry name" value="Histidine kinase-like ATPase, C-terminal domain"/>
    <property type="match status" value="1"/>
</dbReference>
<evidence type="ECO:0000256" key="2">
    <source>
        <dbReference type="ARBA" id="ARBA00012438"/>
    </source>
</evidence>
<evidence type="ECO:0000259" key="8">
    <source>
        <dbReference type="PROSITE" id="PS50113"/>
    </source>
</evidence>
<dbReference type="SMART" id="SM00388">
    <property type="entry name" value="HisKA"/>
    <property type="match status" value="1"/>
</dbReference>
<dbReference type="SUPFAM" id="SSF47384">
    <property type="entry name" value="Homodimeric domain of signal transducing histidine kinase"/>
    <property type="match status" value="1"/>
</dbReference>
<dbReference type="Gene3D" id="3.40.50.2300">
    <property type="match status" value="2"/>
</dbReference>
<feature type="domain" description="Response regulatory" evidence="6">
    <location>
        <begin position="568"/>
        <end position="682"/>
    </location>
</feature>
<dbReference type="PRINTS" id="PR00344">
    <property type="entry name" value="BCTRLSENSOR"/>
</dbReference>
<evidence type="ECO:0000259" key="7">
    <source>
        <dbReference type="PROSITE" id="PS50112"/>
    </source>
</evidence>
<dbReference type="Pfam" id="PF00072">
    <property type="entry name" value="Response_reg"/>
    <property type="match status" value="2"/>
</dbReference>
<dbReference type="Pfam" id="PF00512">
    <property type="entry name" value="HisKA"/>
    <property type="match status" value="1"/>
</dbReference>
<dbReference type="Gene3D" id="1.10.287.130">
    <property type="match status" value="1"/>
</dbReference>
<feature type="modified residue" description="4-aspartylphosphate" evidence="4">
    <location>
        <position position="75"/>
    </location>
</feature>
<evidence type="ECO:0000259" key="6">
    <source>
        <dbReference type="PROSITE" id="PS50110"/>
    </source>
</evidence>
<dbReference type="PROSITE" id="PS50112">
    <property type="entry name" value="PAS"/>
    <property type="match status" value="1"/>
</dbReference>
<dbReference type="SUPFAM" id="SSF55874">
    <property type="entry name" value="ATPase domain of HSP90 chaperone/DNA topoisomerase II/histidine kinase"/>
    <property type="match status" value="1"/>
</dbReference>
<dbReference type="Gene3D" id="3.30.450.20">
    <property type="entry name" value="PAS domain"/>
    <property type="match status" value="1"/>
</dbReference>
<dbReference type="Proteomes" id="UP001556692">
    <property type="component" value="Unassembled WGS sequence"/>
</dbReference>
<dbReference type="CDD" id="cd00156">
    <property type="entry name" value="REC"/>
    <property type="match status" value="1"/>
</dbReference>
<dbReference type="Pfam" id="PF08447">
    <property type="entry name" value="PAS_3"/>
    <property type="match status" value="1"/>
</dbReference>
<dbReference type="InterPro" id="IPR005467">
    <property type="entry name" value="His_kinase_dom"/>
</dbReference>
<protein>
    <recommendedName>
        <fullName evidence="2">histidine kinase</fullName>
        <ecNumber evidence="2">2.7.13.3</ecNumber>
    </recommendedName>
</protein>
<accession>A0ABV3SJ19</accession>
<dbReference type="InterPro" id="IPR036097">
    <property type="entry name" value="HisK_dim/P_sf"/>
</dbReference>
<dbReference type="CDD" id="cd00130">
    <property type="entry name" value="PAS"/>
    <property type="match status" value="1"/>
</dbReference>
<evidence type="ECO:0000256" key="1">
    <source>
        <dbReference type="ARBA" id="ARBA00000085"/>
    </source>
</evidence>
<dbReference type="InterPro" id="IPR001610">
    <property type="entry name" value="PAC"/>
</dbReference>
<evidence type="ECO:0000256" key="3">
    <source>
        <dbReference type="ARBA" id="ARBA00022553"/>
    </source>
</evidence>
<dbReference type="Pfam" id="PF02518">
    <property type="entry name" value="HATPase_c"/>
    <property type="match status" value="1"/>
</dbReference>
<feature type="domain" description="Histidine kinase" evidence="5">
    <location>
        <begin position="324"/>
        <end position="543"/>
    </location>
</feature>
<evidence type="ECO:0000313" key="10">
    <source>
        <dbReference type="Proteomes" id="UP001556692"/>
    </source>
</evidence>
<evidence type="ECO:0000256" key="4">
    <source>
        <dbReference type="PROSITE-ProRule" id="PRU00169"/>
    </source>
</evidence>
<keyword evidence="10" id="KW-1185">Reference proteome</keyword>
<evidence type="ECO:0000259" key="5">
    <source>
        <dbReference type="PROSITE" id="PS50109"/>
    </source>
</evidence>
<organism evidence="9 10">
    <name type="scientific">Aquibium pacificus</name>
    <dbReference type="NCBI Taxonomy" id="3153579"/>
    <lineage>
        <taxon>Bacteria</taxon>
        <taxon>Pseudomonadati</taxon>
        <taxon>Pseudomonadota</taxon>
        <taxon>Alphaproteobacteria</taxon>
        <taxon>Hyphomicrobiales</taxon>
        <taxon>Phyllobacteriaceae</taxon>
        <taxon>Aquibium</taxon>
    </lineage>
</organism>
<dbReference type="InterPro" id="IPR000700">
    <property type="entry name" value="PAS-assoc_C"/>
</dbReference>
<proteinExistence type="predicted"/>
<feature type="modified residue" description="4-aspartylphosphate" evidence="4">
    <location>
        <position position="619"/>
    </location>
</feature>
<comment type="catalytic activity">
    <reaction evidence="1">
        <text>ATP + protein L-histidine = ADP + protein N-phospho-L-histidine.</text>
        <dbReference type="EC" id="2.7.13.3"/>
    </reaction>
</comment>
<evidence type="ECO:0000313" key="9">
    <source>
        <dbReference type="EMBL" id="MEX0406758.1"/>
    </source>
</evidence>
<dbReference type="SUPFAM" id="SSF52172">
    <property type="entry name" value="CheY-like"/>
    <property type="match status" value="2"/>
</dbReference>
<dbReference type="SMART" id="SM00448">
    <property type="entry name" value="REC"/>
    <property type="match status" value="2"/>
</dbReference>
<dbReference type="InterPro" id="IPR000014">
    <property type="entry name" value="PAS"/>
</dbReference>
<sequence>MSRSQPGPMSRALIKPDDNATRSTSARILVVDDDDRNLLSMGEVLSGLGELDYARSGEEALRYLLRQDYAVILLDVIMPGLDGYQTAQLLRQRESSRSTPIIFLTAINKEDAHMLRGYDAGAVDFLFKPFDPVMLRSKVSVFVDLYEKTREIKQKAAVEQRLLEANLRANAQKLEAVRALRRSEERQEVILKSLPLCIRSRGIEAPHPTRFISGAVERLTGFPAEAFTAEPGFEASRIHPEDLPRVTEALEAAVRTGSYVAEFRWKCADGSYRRFLDQGVVSTDEDGQPSEISGTLLDVTERRHLEDQLIHAQKLDAIGKLTGGVAHDFNNLLGSILSGLSLLQRKVDMGDDAVRVFEMTQKAAKQGADLIARMLTFSRRQHLKPENYDLLRLAETLSPLLESVLGGRLKLTWDFEPDVWSAYVDPGQLELAVMNLVINARDAMPEGGSVVIEARNHKQAVPGPELPAGEYAVLRVVDNGSGIEPEHLAKVIEPFFTTKEVGRGTGLGLSTAYGFAKQSGGALRVQSVVNEGTTVELWFPRAQTGSMNSVLPEKGPRRSSTAGTRKPAILLVDDTPELREFTRAQLAEHGFAVTAAGGGAEALMLLEKHPHSFDVIVTDFAMPLVSGLEVIRFARNMRSGLPAIIITGYVETQVIGDRPSDVPLIRKPFEFDVLIEAIERVCARDIEDASELTCGRSRGDG</sequence>
<dbReference type="PROSITE" id="PS50113">
    <property type="entry name" value="PAC"/>
    <property type="match status" value="1"/>
</dbReference>
<dbReference type="InterPro" id="IPR011006">
    <property type="entry name" value="CheY-like_superfamily"/>
</dbReference>
<name>A0ABV3SJ19_9HYPH</name>
<dbReference type="InterPro" id="IPR003594">
    <property type="entry name" value="HATPase_dom"/>
</dbReference>
<dbReference type="InterPro" id="IPR004358">
    <property type="entry name" value="Sig_transdc_His_kin-like_C"/>
</dbReference>
<reference evidence="9 10" key="1">
    <citation type="submission" date="2024-05" db="EMBL/GenBank/DDBJ databases">
        <authorList>
            <person name="Jiang F."/>
        </authorList>
    </citation>
    <scope>NUCLEOTIDE SEQUENCE [LARGE SCALE GENOMIC DNA]</scope>
    <source>
        <strain evidence="9 10">LZ166</strain>
    </source>
</reference>
<feature type="domain" description="Response regulatory" evidence="6">
    <location>
        <begin position="27"/>
        <end position="143"/>
    </location>
</feature>
<dbReference type="SMART" id="SM00086">
    <property type="entry name" value="PAC"/>
    <property type="match status" value="1"/>
</dbReference>
<dbReference type="InterPro" id="IPR036890">
    <property type="entry name" value="HATPase_C_sf"/>
</dbReference>
<dbReference type="InterPro" id="IPR013655">
    <property type="entry name" value="PAS_fold_3"/>
</dbReference>
<feature type="domain" description="PAS" evidence="7">
    <location>
        <begin position="211"/>
        <end position="257"/>
    </location>
</feature>
<dbReference type="InterPro" id="IPR001789">
    <property type="entry name" value="Sig_transdc_resp-reg_receiver"/>
</dbReference>
<dbReference type="EMBL" id="JBDPGJ010000003">
    <property type="protein sequence ID" value="MEX0406758.1"/>
    <property type="molecule type" value="Genomic_DNA"/>
</dbReference>